<dbReference type="PRINTS" id="PR00368">
    <property type="entry name" value="FADPNR"/>
</dbReference>
<gene>
    <name evidence="10" type="ORF">WOB96_02055</name>
</gene>
<keyword evidence="3" id="KW-0285">Flavoprotein</keyword>
<evidence type="ECO:0000256" key="6">
    <source>
        <dbReference type="ARBA" id="ARBA00023027"/>
    </source>
</evidence>
<protein>
    <recommendedName>
        <fullName evidence="2">NADH:ubiquinone reductase (non-electrogenic)</fullName>
        <ecNumber evidence="2">1.6.5.9</ecNumber>
    </recommendedName>
</protein>
<evidence type="ECO:0000313" key="10">
    <source>
        <dbReference type="EMBL" id="MEK8088539.1"/>
    </source>
</evidence>
<dbReference type="InterPro" id="IPR045024">
    <property type="entry name" value="NDH-2"/>
</dbReference>
<feature type="domain" description="FAD/NAD(P)-binding" evidence="9">
    <location>
        <begin position="15"/>
        <end position="330"/>
    </location>
</feature>
<dbReference type="Gene3D" id="3.50.50.100">
    <property type="match status" value="1"/>
</dbReference>
<keyword evidence="4" id="KW-0274">FAD</keyword>
<dbReference type="RefSeq" id="WP_341369606.1">
    <property type="nucleotide sequence ID" value="NZ_JBBPCO010000002.1"/>
</dbReference>
<keyword evidence="6" id="KW-0520">NAD</keyword>
<evidence type="ECO:0000256" key="3">
    <source>
        <dbReference type="ARBA" id="ARBA00022630"/>
    </source>
</evidence>
<dbReference type="PANTHER" id="PTHR43706">
    <property type="entry name" value="NADH DEHYDROGENASE"/>
    <property type="match status" value="1"/>
</dbReference>
<dbReference type="EC" id="1.6.5.9" evidence="2"/>
<dbReference type="PRINTS" id="PR00411">
    <property type="entry name" value="PNDRDTASEI"/>
</dbReference>
<accession>A0ABU9D4Q8</accession>
<dbReference type="SUPFAM" id="SSF51905">
    <property type="entry name" value="FAD/NAD(P)-binding domain"/>
    <property type="match status" value="1"/>
</dbReference>
<comment type="caution">
    <text evidence="10">The sequence shown here is derived from an EMBL/GenBank/DDBJ whole genome shotgun (WGS) entry which is preliminary data.</text>
</comment>
<evidence type="ECO:0000256" key="4">
    <source>
        <dbReference type="ARBA" id="ARBA00022827"/>
    </source>
</evidence>
<dbReference type="Pfam" id="PF07992">
    <property type="entry name" value="Pyr_redox_2"/>
    <property type="match status" value="1"/>
</dbReference>
<organism evidence="10 11">
    <name type="scientific">Thermithiobacillus plumbiphilus</name>
    <dbReference type="NCBI Taxonomy" id="1729899"/>
    <lineage>
        <taxon>Bacteria</taxon>
        <taxon>Pseudomonadati</taxon>
        <taxon>Pseudomonadota</taxon>
        <taxon>Acidithiobacillia</taxon>
        <taxon>Acidithiobacillales</taxon>
        <taxon>Thermithiobacillaceae</taxon>
        <taxon>Thermithiobacillus</taxon>
    </lineage>
</organism>
<comment type="catalytic activity">
    <reaction evidence="7">
        <text>a quinone + NADH + H(+) = a quinol + NAD(+)</text>
        <dbReference type="Rhea" id="RHEA:46160"/>
        <dbReference type="ChEBI" id="CHEBI:15378"/>
        <dbReference type="ChEBI" id="CHEBI:24646"/>
        <dbReference type="ChEBI" id="CHEBI:57540"/>
        <dbReference type="ChEBI" id="CHEBI:57945"/>
        <dbReference type="ChEBI" id="CHEBI:132124"/>
        <dbReference type="EC" id="1.6.5.9"/>
    </reaction>
</comment>
<keyword evidence="8" id="KW-0472">Membrane</keyword>
<name>A0ABU9D4Q8_9PROT</name>
<evidence type="ECO:0000256" key="1">
    <source>
        <dbReference type="ARBA" id="ARBA00005272"/>
    </source>
</evidence>
<dbReference type="GO" id="GO:0016491">
    <property type="term" value="F:oxidoreductase activity"/>
    <property type="evidence" value="ECO:0007669"/>
    <property type="project" value="UniProtKB-KW"/>
</dbReference>
<keyword evidence="8" id="KW-1133">Transmembrane helix</keyword>
<dbReference type="InterPro" id="IPR023753">
    <property type="entry name" value="FAD/NAD-binding_dom"/>
</dbReference>
<dbReference type="InterPro" id="IPR036188">
    <property type="entry name" value="FAD/NAD-bd_sf"/>
</dbReference>
<proteinExistence type="inferred from homology"/>
<dbReference type="Proteomes" id="UP001446205">
    <property type="component" value="Unassembled WGS sequence"/>
</dbReference>
<evidence type="ECO:0000256" key="2">
    <source>
        <dbReference type="ARBA" id="ARBA00012637"/>
    </source>
</evidence>
<evidence type="ECO:0000256" key="5">
    <source>
        <dbReference type="ARBA" id="ARBA00023002"/>
    </source>
</evidence>
<evidence type="ECO:0000256" key="7">
    <source>
        <dbReference type="ARBA" id="ARBA00047599"/>
    </source>
</evidence>
<keyword evidence="5 10" id="KW-0560">Oxidoreductase</keyword>
<feature type="transmembrane region" description="Helical" evidence="8">
    <location>
        <begin position="379"/>
        <end position="395"/>
    </location>
</feature>
<sequence length="429" mass="47542">MNNAGMDAAPQSQPHVVIVGGGFGGLSAAQALRKAPVRITVIDRNAHHLFQPLLYQVATAALSSSDIAEPIRAILRRQKNAEVLMGEVTGVDKARREVMLRDHAPIPYDHLIIATGARHSYFGRDDWERFAPGLKTLEDARAIRNKLLLAFEGAELEDDPARRQALLTFVVVGGGPTGVEMAGSIAELAYSALPSEYRHFDSRSARIILIQSSNKILQSFPDDLIEKALRDLKRLGVEVRTGEKVDCIDETGVRMKSGEKIASRSVFWAAGVTASAAGRWLEADTDRAGRVWVEPDLSLRDHPEIFVIGDTAHIRDQDLPGIAPVAKQQGHYVAQQIEQLIQGQPALPHFQYRDQGQLATIGRAAAIADFGRLHFDGRLGWILWLIAHIYFLIGFENRLSVMIQWGWSYFTYRRGARLITLQENPEPPS</sequence>
<evidence type="ECO:0000256" key="8">
    <source>
        <dbReference type="SAM" id="Phobius"/>
    </source>
</evidence>
<keyword evidence="11" id="KW-1185">Reference proteome</keyword>
<comment type="similarity">
    <text evidence="1">Belongs to the NADH dehydrogenase family.</text>
</comment>
<dbReference type="PANTHER" id="PTHR43706:SF47">
    <property type="entry name" value="EXTERNAL NADH-UBIQUINONE OXIDOREDUCTASE 1, MITOCHONDRIAL-RELATED"/>
    <property type="match status" value="1"/>
</dbReference>
<keyword evidence="8" id="KW-0812">Transmembrane</keyword>
<reference evidence="10 11" key="1">
    <citation type="submission" date="2024-04" db="EMBL/GenBank/DDBJ databases">
        <authorList>
            <person name="Abashina T."/>
            <person name="Shaikin A."/>
        </authorList>
    </citation>
    <scope>NUCLEOTIDE SEQUENCE [LARGE SCALE GENOMIC DNA]</scope>
    <source>
        <strain evidence="10 11">AAFK</strain>
    </source>
</reference>
<evidence type="ECO:0000313" key="11">
    <source>
        <dbReference type="Proteomes" id="UP001446205"/>
    </source>
</evidence>
<evidence type="ECO:0000259" key="9">
    <source>
        <dbReference type="Pfam" id="PF07992"/>
    </source>
</evidence>
<dbReference type="EMBL" id="JBBPCO010000002">
    <property type="protein sequence ID" value="MEK8088539.1"/>
    <property type="molecule type" value="Genomic_DNA"/>
</dbReference>